<gene>
    <name evidence="2" type="ORF">OGM63_21310</name>
</gene>
<feature type="coiled-coil region" evidence="1">
    <location>
        <begin position="14"/>
        <end position="59"/>
    </location>
</feature>
<accession>A0ABT3B3R6</accession>
<dbReference type="Proteomes" id="UP001526143">
    <property type="component" value="Unassembled WGS sequence"/>
</dbReference>
<proteinExistence type="predicted"/>
<reference evidence="2 3" key="1">
    <citation type="submission" date="2022-10" db="EMBL/GenBank/DDBJ databases">
        <title>Identification of biosynthetic pathway for the production of the potent trypsin inhibitor radiosumin.</title>
        <authorList>
            <person name="Fewer D.P."/>
            <person name="Delbaje E."/>
            <person name="Ouyang X."/>
            <person name="Agostino P.D."/>
            <person name="Wahlsten M."/>
            <person name="Jokela J."/>
            <person name="Permi P."/>
            <person name="Haapaniemi E."/>
            <person name="Koistinen H."/>
        </authorList>
    </citation>
    <scope>NUCLEOTIDE SEQUENCE [LARGE SCALE GENOMIC DNA]</scope>
    <source>
        <strain evidence="2 3">NIES-515</strain>
    </source>
</reference>
<dbReference type="EMBL" id="JAOWRF010000302">
    <property type="protein sequence ID" value="MCV3216016.1"/>
    <property type="molecule type" value="Genomic_DNA"/>
</dbReference>
<evidence type="ECO:0000256" key="1">
    <source>
        <dbReference type="SAM" id="Coils"/>
    </source>
</evidence>
<keyword evidence="3" id="KW-1185">Reference proteome</keyword>
<evidence type="ECO:0000313" key="2">
    <source>
        <dbReference type="EMBL" id="MCV3216016.1"/>
    </source>
</evidence>
<name>A0ABT3B3R6_9CYAN</name>
<protein>
    <submittedName>
        <fullName evidence="2">Uncharacterized protein</fullName>
    </submittedName>
</protein>
<keyword evidence="1" id="KW-0175">Coiled coil</keyword>
<evidence type="ECO:0000313" key="3">
    <source>
        <dbReference type="Proteomes" id="UP001526143"/>
    </source>
</evidence>
<organism evidence="2 3">
    <name type="scientific">Plectonema radiosum NIES-515</name>
    <dbReference type="NCBI Taxonomy" id="2986073"/>
    <lineage>
        <taxon>Bacteria</taxon>
        <taxon>Bacillati</taxon>
        <taxon>Cyanobacteriota</taxon>
        <taxon>Cyanophyceae</taxon>
        <taxon>Oscillatoriophycideae</taxon>
        <taxon>Oscillatoriales</taxon>
        <taxon>Microcoleaceae</taxon>
        <taxon>Plectonema</taxon>
    </lineage>
</organism>
<sequence length="65" mass="7657">MFNWLSNVFDDKELREISERLDAKEKALDERIAEKEAYLNELKTNVEKGKETVQRLQKSVNKEAS</sequence>
<comment type="caution">
    <text evidence="2">The sequence shown here is derived from an EMBL/GenBank/DDBJ whole genome shotgun (WGS) entry which is preliminary data.</text>
</comment>
<dbReference type="RefSeq" id="WP_263747661.1">
    <property type="nucleotide sequence ID" value="NZ_JAOWRF010000302.1"/>
</dbReference>